<evidence type="ECO:0000313" key="1">
    <source>
        <dbReference type="EMBL" id="KAK3773129.1"/>
    </source>
</evidence>
<proteinExistence type="predicted"/>
<accession>A0AAE1DJL0</accession>
<dbReference type="AlphaFoldDB" id="A0AAE1DJL0"/>
<comment type="caution">
    <text evidence="1">The sequence shown here is derived from an EMBL/GenBank/DDBJ whole genome shotgun (WGS) entry which is preliminary data.</text>
</comment>
<sequence>MTSRHDTAEYQVNRTKTSCTITARPDGNSLKGMEGRSSQRRELTMLITSIHSRARCGLVETLVEATSIANL</sequence>
<evidence type="ECO:0000313" key="2">
    <source>
        <dbReference type="Proteomes" id="UP001283361"/>
    </source>
</evidence>
<organism evidence="1 2">
    <name type="scientific">Elysia crispata</name>
    <name type="common">lettuce slug</name>
    <dbReference type="NCBI Taxonomy" id="231223"/>
    <lineage>
        <taxon>Eukaryota</taxon>
        <taxon>Metazoa</taxon>
        <taxon>Spiralia</taxon>
        <taxon>Lophotrochozoa</taxon>
        <taxon>Mollusca</taxon>
        <taxon>Gastropoda</taxon>
        <taxon>Heterobranchia</taxon>
        <taxon>Euthyneura</taxon>
        <taxon>Panpulmonata</taxon>
        <taxon>Sacoglossa</taxon>
        <taxon>Placobranchoidea</taxon>
        <taxon>Plakobranchidae</taxon>
        <taxon>Elysia</taxon>
    </lineage>
</organism>
<keyword evidence="2" id="KW-1185">Reference proteome</keyword>
<reference evidence="1" key="1">
    <citation type="journal article" date="2023" name="G3 (Bethesda)">
        <title>A reference genome for the long-term kleptoplast-retaining sea slug Elysia crispata morphotype clarki.</title>
        <authorList>
            <person name="Eastman K.E."/>
            <person name="Pendleton A.L."/>
            <person name="Shaikh M.A."/>
            <person name="Suttiyut T."/>
            <person name="Ogas R."/>
            <person name="Tomko P."/>
            <person name="Gavelis G."/>
            <person name="Widhalm J.R."/>
            <person name="Wisecaver J.H."/>
        </authorList>
    </citation>
    <scope>NUCLEOTIDE SEQUENCE</scope>
    <source>
        <strain evidence="1">ECLA1</strain>
    </source>
</reference>
<gene>
    <name evidence="1" type="ORF">RRG08_016232</name>
</gene>
<protein>
    <submittedName>
        <fullName evidence="1">Uncharacterized protein</fullName>
    </submittedName>
</protein>
<dbReference type="Proteomes" id="UP001283361">
    <property type="component" value="Unassembled WGS sequence"/>
</dbReference>
<dbReference type="EMBL" id="JAWDGP010003560">
    <property type="protein sequence ID" value="KAK3773129.1"/>
    <property type="molecule type" value="Genomic_DNA"/>
</dbReference>
<name>A0AAE1DJL0_9GAST</name>